<organism evidence="2 3">
    <name type="scientific">Scytonema millei VB511283</name>
    <dbReference type="NCBI Taxonomy" id="1245923"/>
    <lineage>
        <taxon>Bacteria</taxon>
        <taxon>Bacillati</taxon>
        <taxon>Cyanobacteriota</taxon>
        <taxon>Cyanophyceae</taxon>
        <taxon>Nostocales</taxon>
        <taxon>Scytonemataceae</taxon>
        <taxon>Scytonema</taxon>
    </lineage>
</organism>
<accession>A0A9X5E8G5</accession>
<proteinExistence type="predicted"/>
<keyword evidence="3" id="KW-1185">Reference proteome</keyword>
<comment type="caution">
    <text evidence="2">The sequence shown here is derived from an EMBL/GenBank/DDBJ whole genome shotgun (WGS) entry which is preliminary data.</text>
</comment>
<dbReference type="InterPro" id="IPR029058">
    <property type="entry name" value="AB_hydrolase_fold"/>
</dbReference>
<feature type="domain" description="AB hydrolase-1" evidence="1">
    <location>
        <begin position="50"/>
        <end position="213"/>
    </location>
</feature>
<protein>
    <submittedName>
        <fullName evidence="2">Alpha/beta hydrolase</fullName>
    </submittedName>
</protein>
<dbReference type="SUPFAM" id="SSF53474">
    <property type="entry name" value="alpha/beta-Hydrolases"/>
    <property type="match status" value="1"/>
</dbReference>
<name>A0A9X5E8G5_9CYAN</name>
<dbReference type="RefSeq" id="WP_039716229.1">
    <property type="nucleotide sequence ID" value="NZ_JTJC03000007.1"/>
</dbReference>
<dbReference type="OrthoDB" id="464067at2"/>
<dbReference type="Gene3D" id="3.40.50.1820">
    <property type="entry name" value="alpha/beta hydrolase"/>
    <property type="match status" value="1"/>
</dbReference>
<dbReference type="EMBL" id="JTJC03000007">
    <property type="protein sequence ID" value="NHC37177.1"/>
    <property type="molecule type" value="Genomic_DNA"/>
</dbReference>
<sequence length="243" mass="27713">MSFPHYLWLNTSSSLRCFEQPLLNYLSKRVSIARWEYLQTQDEASSLDIAIGLLHDYLQNTPHPVHLIGHSTSGLLGFLYARQYPENLASLTLLGVGADVALDWQVHYYTHLQALNRKKVLSTMAYNLFGCYDDRTIEGLVKILEKDLDSSLSPHSLWQRANFPHNGVSVPLMVCGSLDDPIVEATELHKWQPLLKASDRFHLHPDGGHFFHFFQSQQAGKHILSFWQSLCLLNQMQVIVNKG</sequence>
<reference evidence="2 3" key="1">
    <citation type="journal article" date="2015" name="Genome Announc.">
        <title>Draft Genome Sequence of the Terrestrial Cyanobacterium Scytonema millei VB511283, Isolated from Eastern India.</title>
        <authorList>
            <person name="Sen D."/>
            <person name="Chandrababunaidu M.M."/>
            <person name="Singh D."/>
            <person name="Sanghi N."/>
            <person name="Ghorai A."/>
            <person name="Mishra G.P."/>
            <person name="Madduluri M."/>
            <person name="Adhikary S.P."/>
            <person name="Tripathy S."/>
        </authorList>
    </citation>
    <scope>NUCLEOTIDE SEQUENCE [LARGE SCALE GENOMIC DNA]</scope>
    <source>
        <strain evidence="2 3">VB511283</strain>
    </source>
</reference>
<evidence type="ECO:0000259" key="1">
    <source>
        <dbReference type="Pfam" id="PF12697"/>
    </source>
</evidence>
<keyword evidence="2" id="KW-0378">Hydrolase</keyword>
<gene>
    <name evidence="2" type="ORF">QH73_0021490</name>
</gene>
<evidence type="ECO:0000313" key="3">
    <source>
        <dbReference type="Proteomes" id="UP000031532"/>
    </source>
</evidence>
<dbReference type="AlphaFoldDB" id="A0A9X5E8G5"/>
<dbReference type="GO" id="GO:0016787">
    <property type="term" value="F:hydrolase activity"/>
    <property type="evidence" value="ECO:0007669"/>
    <property type="project" value="UniProtKB-KW"/>
</dbReference>
<dbReference type="Proteomes" id="UP000031532">
    <property type="component" value="Unassembled WGS sequence"/>
</dbReference>
<dbReference type="InterPro" id="IPR000073">
    <property type="entry name" value="AB_hydrolase_1"/>
</dbReference>
<dbReference type="Pfam" id="PF12697">
    <property type="entry name" value="Abhydrolase_6"/>
    <property type="match status" value="1"/>
</dbReference>
<evidence type="ECO:0000313" key="2">
    <source>
        <dbReference type="EMBL" id="NHC37177.1"/>
    </source>
</evidence>